<keyword evidence="9" id="KW-0460">Magnesium</keyword>
<dbReference type="Proteomes" id="UP000829069">
    <property type="component" value="Chromosome"/>
</dbReference>
<evidence type="ECO:0000256" key="10">
    <source>
        <dbReference type="ARBA" id="ARBA00024908"/>
    </source>
</evidence>
<dbReference type="InterPro" id="IPR003442">
    <property type="entry name" value="T6A_TsaE"/>
</dbReference>
<evidence type="ECO:0000256" key="11">
    <source>
        <dbReference type="ARBA" id="ARBA00032441"/>
    </source>
</evidence>
<dbReference type="InterPro" id="IPR027417">
    <property type="entry name" value="P-loop_NTPase"/>
</dbReference>
<comment type="function">
    <text evidence="10">Required for the formation of a threonylcarbamoyl group on adenosine at position 37 (t(6)A37) in tRNAs that read codons beginning with adenine. Is involved in the transfer of the threonylcarbamoyl moiety of threonylcarbamoyl-AMP (TC-AMP) to the N6 group of A37, together with TsaD and TsaB. TsaE seems to play an indirect role in the t(6)A biosynthesis pathway, possibly in regulating the core enzymatic function of TsaD.</text>
</comment>
<evidence type="ECO:0000256" key="3">
    <source>
        <dbReference type="ARBA" id="ARBA00019010"/>
    </source>
</evidence>
<protein>
    <recommendedName>
        <fullName evidence="3">tRNA threonylcarbamoyladenosine biosynthesis protein TsaE</fullName>
    </recommendedName>
    <alternativeName>
        <fullName evidence="11">t(6)A37 threonylcarbamoyladenosine biosynthesis protein TsaE</fullName>
    </alternativeName>
</protein>
<keyword evidence="14" id="KW-1185">Reference proteome</keyword>
<evidence type="ECO:0000256" key="5">
    <source>
        <dbReference type="ARBA" id="ARBA00022694"/>
    </source>
</evidence>
<evidence type="ECO:0000256" key="4">
    <source>
        <dbReference type="ARBA" id="ARBA00022490"/>
    </source>
</evidence>
<comment type="subcellular location">
    <subcellularLocation>
        <location evidence="1">Cytoplasm</location>
    </subcellularLocation>
</comment>
<feature type="compositionally biased region" description="Gly residues" evidence="12">
    <location>
        <begin position="1"/>
        <end position="17"/>
    </location>
</feature>
<keyword evidence="5" id="KW-0819">tRNA processing</keyword>
<evidence type="ECO:0000256" key="7">
    <source>
        <dbReference type="ARBA" id="ARBA00022741"/>
    </source>
</evidence>
<evidence type="ECO:0000256" key="6">
    <source>
        <dbReference type="ARBA" id="ARBA00022723"/>
    </source>
</evidence>
<keyword evidence="6" id="KW-0479">Metal-binding</keyword>
<evidence type="ECO:0000256" key="8">
    <source>
        <dbReference type="ARBA" id="ARBA00022840"/>
    </source>
</evidence>
<dbReference type="Gene3D" id="3.40.50.300">
    <property type="entry name" value="P-loop containing nucleotide triphosphate hydrolases"/>
    <property type="match status" value="1"/>
</dbReference>
<evidence type="ECO:0000256" key="9">
    <source>
        <dbReference type="ARBA" id="ARBA00022842"/>
    </source>
</evidence>
<dbReference type="Pfam" id="PF02367">
    <property type="entry name" value="TsaE"/>
    <property type="match status" value="1"/>
</dbReference>
<accession>A0ABY3WEP5</accession>
<dbReference type="NCBIfam" id="TIGR00150">
    <property type="entry name" value="T6A_YjeE"/>
    <property type="match status" value="1"/>
</dbReference>
<evidence type="ECO:0000313" key="13">
    <source>
        <dbReference type="EMBL" id="UNK46861.1"/>
    </source>
</evidence>
<name>A0ABY3WEP5_9MICC</name>
<dbReference type="PANTHER" id="PTHR33540">
    <property type="entry name" value="TRNA THREONYLCARBAMOYLADENOSINE BIOSYNTHESIS PROTEIN TSAE"/>
    <property type="match status" value="1"/>
</dbReference>
<keyword evidence="4" id="KW-0963">Cytoplasm</keyword>
<proteinExistence type="inferred from homology"/>
<gene>
    <name evidence="13" type="primary">tsaE</name>
    <name evidence="13" type="ORF">MNQ99_05770</name>
</gene>
<keyword evidence="8" id="KW-0067">ATP-binding</keyword>
<evidence type="ECO:0000256" key="2">
    <source>
        <dbReference type="ARBA" id="ARBA00007599"/>
    </source>
</evidence>
<dbReference type="RefSeq" id="WP_241914748.1">
    <property type="nucleotide sequence ID" value="NZ_CP093326.1"/>
</dbReference>
<organism evidence="13 14">
    <name type="scientific">Arthrobacter sulfonylureivorans</name>
    <dbReference type="NCBI Taxonomy" id="2486855"/>
    <lineage>
        <taxon>Bacteria</taxon>
        <taxon>Bacillati</taxon>
        <taxon>Actinomycetota</taxon>
        <taxon>Actinomycetes</taxon>
        <taxon>Micrococcales</taxon>
        <taxon>Micrococcaceae</taxon>
        <taxon>Arthrobacter</taxon>
    </lineage>
</organism>
<dbReference type="PANTHER" id="PTHR33540:SF2">
    <property type="entry name" value="TRNA THREONYLCARBAMOYLADENOSINE BIOSYNTHESIS PROTEIN TSAE"/>
    <property type="match status" value="1"/>
</dbReference>
<feature type="region of interest" description="Disordered" evidence="12">
    <location>
        <begin position="1"/>
        <end position="28"/>
    </location>
</feature>
<evidence type="ECO:0000256" key="1">
    <source>
        <dbReference type="ARBA" id="ARBA00004496"/>
    </source>
</evidence>
<keyword evidence="7" id="KW-0547">Nucleotide-binding</keyword>
<evidence type="ECO:0000256" key="12">
    <source>
        <dbReference type="SAM" id="MobiDB-lite"/>
    </source>
</evidence>
<sequence>MSGVGMTGGGVTGGGQPGAADVAPEQQATPVWEREFHVGSAAETQELAARLGRILRAGDLVVLSGELGAGKTTFTQGLGEGLGVRPGIISPTFVLVRSHPSMNGGPDLVHVDAYRLESEGEIDDIDLENTLDEAVTVVEWGRGRVEHLSDSWLDISLVRPTGADLMNRPAEGAAPGTAERTVAGTAEGAAGTQASTGVVLDFEEPDDGEPRLIRMAAYGPRWAAYIFA</sequence>
<reference evidence="13 14" key="1">
    <citation type="submission" date="2022-03" db="EMBL/GenBank/DDBJ databases">
        <title>Isotopic signatures of nitrous oxide derived from detoxification processes.</title>
        <authorList>
            <person name="Behrendt U."/>
            <person name="Buchen C."/>
            <person name="Well R."/>
            <person name="Ulrich A."/>
            <person name="Rohe L."/>
            <person name="Kolb S."/>
            <person name="Schloter M."/>
            <person name="Horn M.A."/>
            <person name="Augustin J."/>
        </authorList>
    </citation>
    <scope>NUCLEOTIDE SEQUENCE [LARGE SCALE GENOMIC DNA]</scope>
    <source>
        <strain evidence="13 14">S4-C24</strain>
    </source>
</reference>
<evidence type="ECO:0000313" key="14">
    <source>
        <dbReference type="Proteomes" id="UP000829069"/>
    </source>
</evidence>
<dbReference type="SUPFAM" id="SSF52540">
    <property type="entry name" value="P-loop containing nucleoside triphosphate hydrolases"/>
    <property type="match status" value="1"/>
</dbReference>
<comment type="similarity">
    <text evidence="2">Belongs to the TsaE family.</text>
</comment>
<dbReference type="EMBL" id="CP093326">
    <property type="protein sequence ID" value="UNK46861.1"/>
    <property type="molecule type" value="Genomic_DNA"/>
</dbReference>